<evidence type="ECO:0000313" key="2">
    <source>
        <dbReference type="Proteomes" id="UP000887013"/>
    </source>
</evidence>
<keyword evidence="2" id="KW-1185">Reference proteome</keyword>
<dbReference type="AlphaFoldDB" id="A0A8X6QQD7"/>
<accession>A0A8X6QQD7</accession>
<comment type="caution">
    <text evidence="1">The sequence shown here is derived from an EMBL/GenBank/DDBJ whole genome shotgun (WGS) entry which is preliminary data.</text>
</comment>
<name>A0A8X6QQD7_NEPPI</name>
<protein>
    <submittedName>
        <fullName evidence="1">Uncharacterized protein</fullName>
    </submittedName>
</protein>
<dbReference type="EMBL" id="BMAW01129616">
    <property type="protein sequence ID" value="GFU31153.1"/>
    <property type="molecule type" value="Genomic_DNA"/>
</dbReference>
<gene>
    <name evidence="1" type="ORF">NPIL_516911</name>
</gene>
<evidence type="ECO:0000313" key="1">
    <source>
        <dbReference type="EMBL" id="GFU31153.1"/>
    </source>
</evidence>
<sequence length="110" mass="12934">MIATFKRNESSERPWCIDIRQDRLIVRHAQNAQTTSLSPTKISATFYIPSLKLSTNFECFNEARLCSLRPMRRLYLTHIYLQSCLKWNLVQLSILPTWSKLPSHPRVKEV</sequence>
<proteinExistence type="predicted"/>
<dbReference type="Proteomes" id="UP000887013">
    <property type="component" value="Unassembled WGS sequence"/>
</dbReference>
<reference evidence="1" key="1">
    <citation type="submission" date="2020-08" db="EMBL/GenBank/DDBJ databases">
        <title>Multicomponent nature underlies the extraordinary mechanical properties of spider dragline silk.</title>
        <authorList>
            <person name="Kono N."/>
            <person name="Nakamura H."/>
            <person name="Mori M."/>
            <person name="Yoshida Y."/>
            <person name="Ohtoshi R."/>
            <person name="Malay A.D."/>
            <person name="Moran D.A.P."/>
            <person name="Tomita M."/>
            <person name="Numata K."/>
            <person name="Arakawa K."/>
        </authorList>
    </citation>
    <scope>NUCLEOTIDE SEQUENCE</scope>
</reference>
<organism evidence="1 2">
    <name type="scientific">Nephila pilipes</name>
    <name type="common">Giant wood spider</name>
    <name type="synonym">Nephila maculata</name>
    <dbReference type="NCBI Taxonomy" id="299642"/>
    <lineage>
        <taxon>Eukaryota</taxon>
        <taxon>Metazoa</taxon>
        <taxon>Ecdysozoa</taxon>
        <taxon>Arthropoda</taxon>
        <taxon>Chelicerata</taxon>
        <taxon>Arachnida</taxon>
        <taxon>Araneae</taxon>
        <taxon>Araneomorphae</taxon>
        <taxon>Entelegynae</taxon>
        <taxon>Araneoidea</taxon>
        <taxon>Nephilidae</taxon>
        <taxon>Nephila</taxon>
    </lineage>
</organism>